<keyword evidence="1" id="KW-0812">Transmembrane</keyword>
<evidence type="ECO:0000313" key="3">
    <source>
        <dbReference type="Proteomes" id="UP001497744"/>
    </source>
</evidence>
<sequence length="1117" mass="121925">MATAASKQLTDCPCNLKEAIDWILRVTGKDGQGGGDNAFKLAQAVKELLEGAVKELDGLPTKSHKNVNELKKLKDGLTKARQWVEEDAKCKAIYKFGLIGRISRALAAFIGYSEFTISSDVPAGRLTGAGIAPSNLPVHRLCDATMGFTIALLMGTRGSRDSNLGDSDREKIEGAISKLYESYGKGVQGLRNAAKDVHGFSGFTGKGNGGNEIKGLVKKVGEEYGKFCNASSTVTDVANKIKEYLQAVVKEVHGKINGKLTGSSQNVDGLSTPLSSLVRAVTEQFNTTYNVDSVSDKSDKVGEALTKIQSAIKSLKTTDPTAYTLVSALLSGTKSFMRELWKENYVSYYDAKATWKGADHMMCAKIFLSCFPIIYHGLTHLSWRCSNNNSWSNLQFNGFGGRGGTLNHFMVGAGYTEYNKLSSSEGGNVMAAVASRLPEFKNVVTSTRNSYTDYLKALQDKFNGTLTPSTGAATLQDQTMPALFFAAQTYFQHARLSKSGDPKSPTTIREILYWMAGLPFSPGYGELEKYVGALVPEGGLYVANAETKIRGDIIKAADMKGYLLTSCLSIPGLLGVIQGSSGSEKEPWLHTLLSNGLSFKYPSGPELFKLLCDYTYALQFQLSFLYNKCRSGYDEGFGWRDCKYGSEANNNSNTPMTSFICHADCESKHSTSNAKCEHVKHDGSQCGKQAGKPSPIQAFLTDNLKGFSLTTRTNNIQYAEGHMKEHPPGALCHIPMGFTTSTIKAGRNPVYHIYVVLEGICGGAASPLRQLYETLTCLTRRVPKSLSDWFGFYWYLVGTWDRGSGQSRLSVKQAIESTAEGVIGGYCGAMTQLIDVIHGLVRHCHNAEANSYEIKHIASHLSQSSLVGSDHTCSTAPFDLWSVANGVHKSRTPDCNKSTANCGGYLSPLTLTESSAFAPSLAPTYLSWIVYLPDEFRVLLEGLLDGFKKIVCNDCVHTSTGQTCSNESGKHGETTICKCPSVVQCVGVYGLLYEHGFRFTSAYSLNGENAGKKNETKRSCDKLLTVLSNILSEHGPLRSLPEVMETFIFQIRFPFLATIVSQWSLFLMVLVNIFLFRLDLLHFRSHVRLPSSHSIPPLALLTSGKTSPIKKLMYYLP</sequence>
<proteinExistence type="predicted"/>
<dbReference type="EMBL" id="BPLF01000002">
    <property type="protein sequence ID" value="GIX63376.1"/>
    <property type="molecule type" value="Genomic_DNA"/>
</dbReference>
<gene>
    <name evidence="2" type="ORF">BcabD6B2_28110</name>
</gene>
<feature type="transmembrane region" description="Helical" evidence="1">
    <location>
        <begin position="1053"/>
        <end position="1076"/>
    </location>
</feature>
<dbReference type="AlphaFoldDB" id="A0AAV4LT72"/>
<accession>A0AAV4LT72</accession>
<evidence type="ECO:0000256" key="1">
    <source>
        <dbReference type="SAM" id="Phobius"/>
    </source>
</evidence>
<name>A0AAV4LT72_BABCB</name>
<keyword evidence="1" id="KW-1133">Transmembrane helix</keyword>
<dbReference type="InterPro" id="IPR024751">
    <property type="entry name" value="VESA1"/>
</dbReference>
<reference evidence="2 3" key="1">
    <citation type="submission" date="2021-06" db="EMBL/GenBank/DDBJ databases">
        <title>Genome sequence of Babesia caballi.</title>
        <authorList>
            <person name="Yamagishi J."/>
            <person name="Kidaka T."/>
            <person name="Ochi A."/>
        </authorList>
    </citation>
    <scope>NUCLEOTIDE SEQUENCE [LARGE SCALE GENOMIC DNA]</scope>
    <source>
        <strain evidence="2">USDA-D6B2</strain>
    </source>
</reference>
<dbReference type="Pfam" id="PF12785">
    <property type="entry name" value="VESA1_N"/>
    <property type="match status" value="1"/>
</dbReference>
<organism evidence="2 3">
    <name type="scientific">Babesia caballi</name>
    <dbReference type="NCBI Taxonomy" id="5871"/>
    <lineage>
        <taxon>Eukaryota</taxon>
        <taxon>Sar</taxon>
        <taxon>Alveolata</taxon>
        <taxon>Apicomplexa</taxon>
        <taxon>Aconoidasida</taxon>
        <taxon>Piroplasmida</taxon>
        <taxon>Babesiidae</taxon>
        <taxon>Babesia</taxon>
    </lineage>
</organism>
<dbReference type="GeneID" id="94194857"/>
<protein>
    <submittedName>
        <fullName evidence="2">Variant erythrocyte surface antigen-1 family protein</fullName>
    </submittedName>
</protein>
<dbReference type="Proteomes" id="UP001497744">
    <property type="component" value="Unassembled WGS sequence"/>
</dbReference>
<keyword evidence="1" id="KW-0472">Membrane</keyword>
<keyword evidence="3" id="KW-1185">Reference proteome</keyword>
<comment type="caution">
    <text evidence="2">The sequence shown here is derived from an EMBL/GenBank/DDBJ whole genome shotgun (WGS) entry which is preliminary data.</text>
</comment>
<evidence type="ECO:0000313" key="2">
    <source>
        <dbReference type="EMBL" id="GIX63376.1"/>
    </source>
</evidence>
<dbReference type="RefSeq" id="XP_067715445.1">
    <property type="nucleotide sequence ID" value="XM_067859344.1"/>
</dbReference>